<sequence length="102" mass="11418">RPLTGTQRLERAFTKLKSLFTSAPVLALPDPTRQFVVEVDASDLGVGAILSQRGARDHGLHPCAFFSRCLSPAEQNYRVGDREILAVKLALKEWRHWMEGSE</sequence>
<protein>
    <recommendedName>
        <fullName evidence="1">Reverse transcriptase/retrotransposon-derived protein RNase H-like domain-containing protein</fullName>
    </recommendedName>
</protein>
<dbReference type="Proteomes" id="UP000606274">
    <property type="component" value="Unassembled WGS sequence"/>
</dbReference>
<evidence type="ECO:0000313" key="2">
    <source>
        <dbReference type="EMBL" id="KAF7689976.1"/>
    </source>
</evidence>
<organism evidence="2 3">
    <name type="scientific">Silurus meridionalis</name>
    <name type="common">Southern catfish</name>
    <name type="synonym">Silurus soldatovi meridionalis</name>
    <dbReference type="NCBI Taxonomy" id="175797"/>
    <lineage>
        <taxon>Eukaryota</taxon>
        <taxon>Metazoa</taxon>
        <taxon>Chordata</taxon>
        <taxon>Craniata</taxon>
        <taxon>Vertebrata</taxon>
        <taxon>Euteleostomi</taxon>
        <taxon>Actinopterygii</taxon>
        <taxon>Neopterygii</taxon>
        <taxon>Teleostei</taxon>
        <taxon>Ostariophysi</taxon>
        <taxon>Siluriformes</taxon>
        <taxon>Siluridae</taxon>
        <taxon>Silurus</taxon>
    </lineage>
</organism>
<feature type="non-terminal residue" evidence="2">
    <location>
        <position position="102"/>
    </location>
</feature>
<dbReference type="PANTHER" id="PTHR34072">
    <property type="entry name" value="ENZYMATIC POLYPROTEIN-RELATED"/>
    <property type="match status" value="1"/>
</dbReference>
<dbReference type="SUPFAM" id="SSF56672">
    <property type="entry name" value="DNA/RNA polymerases"/>
    <property type="match status" value="1"/>
</dbReference>
<dbReference type="EMBL" id="JABFDY010000023">
    <property type="protein sequence ID" value="KAF7689976.1"/>
    <property type="molecule type" value="Genomic_DNA"/>
</dbReference>
<feature type="domain" description="Reverse transcriptase/retrotransposon-derived protein RNase H-like" evidence="1">
    <location>
        <begin position="7"/>
        <end position="101"/>
    </location>
</feature>
<dbReference type="Gene3D" id="3.10.20.370">
    <property type="match status" value="1"/>
</dbReference>
<evidence type="ECO:0000313" key="3">
    <source>
        <dbReference type="Proteomes" id="UP000606274"/>
    </source>
</evidence>
<feature type="non-terminal residue" evidence="2">
    <location>
        <position position="1"/>
    </location>
</feature>
<evidence type="ECO:0000259" key="1">
    <source>
        <dbReference type="Pfam" id="PF17919"/>
    </source>
</evidence>
<accession>A0A8T0AGX0</accession>
<dbReference type="InterPro" id="IPR041577">
    <property type="entry name" value="RT_RNaseH_2"/>
</dbReference>
<dbReference type="PANTHER" id="PTHR34072:SF42">
    <property type="entry name" value="INTEGRASE CATALYTIC DOMAIN-CONTAINING PROTEIN"/>
    <property type="match status" value="1"/>
</dbReference>
<dbReference type="FunFam" id="3.10.20.370:FF:000003">
    <property type="entry name" value="Transposon Tf2-6 polyprotein"/>
    <property type="match status" value="1"/>
</dbReference>
<keyword evidence="3" id="KW-1185">Reference proteome</keyword>
<name>A0A8T0AGX0_SILME</name>
<dbReference type="Pfam" id="PF17919">
    <property type="entry name" value="RT_RNaseH_2"/>
    <property type="match status" value="1"/>
</dbReference>
<reference evidence="2" key="1">
    <citation type="submission" date="2020-08" db="EMBL/GenBank/DDBJ databases">
        <title>Chromosome-level assembly of Southern catfish (Silurus meridionalis) provides insights into visual adaptation to the nocturnal and benthic lifestyles.</title>
        <authorList>
            <person name="Zhang Y."/>
            <person name="Wang D."/>
            <person name="Peng Z."/>
        </authorList>
    </citation>
    <scope>NUCLEOTIDE SEQUENCE</scope>
    <source>
        <strain evidence="2">SWU-2019-XX</strain>
        <tissue evidence="2">Muscle</tissue>
    </source>
</reference>
<dbReference type="AlphaFoldDB" id="A0A8T0AGX0"/>
<dbReference type="InterPro" id="IPR043502">
    <property type="entry name" value="DNA/RNA_pol_sf"/>
</dbReference>
<gene>
    <name evidence="2" type="ORF">HF521_011780</name>
</gene>
<proteinExistence type="predicted"/>
<comment type="caution">
    <text evidence="2">The sequence shown here is derived from an EMBL/GenBank/DDBJ whole genome shotgun (WGS) entry which is preliminary data.</text>
</comment>